<dbReference type="Pfam" id="PF11935">
    <property type="entry name" value="SYMPK_PTA1_N"/>
    <property type="match status" value="1"/>
</dbReference>
<dbReference type="EMBL" id="QKWP01003269">
    <property type="protein sequence ID" value="RIB01190.1"/>
    <property type="molecule type" value="Genomic_DNA"/>
</dbReference>
<dbReference type="InterPro" id="IPR022075">
    <property type="entry name" value="Symplekin_C"/>
</dbReference>
<dbReference type="InterPro" id="IPR021850">
    <property type="entry name" value="Symplekin/Pta1"/>
</dbReference>
<dbReference type="Pfam" id="PF12295">
    <property type="entry name" value="Symplekin_C"/>
    <property type="match status" value="1"/>
</dbReference>
<evidence type="ECO:0000259" key="6">
    <source>
        <dbReference type="Pfam" id="PF12295"/>
    </source>
</evidence>
<dbReference type="InterPro" id="IPR011989">
    <property type="entry name" value="ARM-like"/>
</dbReference>
<accession>A0A397TT29</accession>
<evidence type="ECO:0000256" key="4">
    <source>
        <dbReference type="SAM" id="MobiDB-lite"/>
    </source>
</evidence>
<feature type="domain" description="Symplekin C-terminal" evidence="6">
    <location>
        <begin position="914"/>
        <end position="1096"/>
    </location>
</feature>
<evidence type="ECO:0000259" key="5">
    <source>
        <dbReference type="Pfam" id="PF11935"/>
    </source>
</evidence>
<evidence type="ECO:0000313" key="8">
    <source>
        <dbReference type="Proteomes" id="UP000266673"/>
    </source>
</evidence>
<gene>
    <name evidence="7" type="ORF">C2G38_2128194</name>
</gene>
<evidence type="ECO:0000313" key="7">
    <source>
        <dbReference type="EMBL" id="RIB01190.1"/>
    </source>
</evidence>
<dbReference type="Gene3D" id="1.25.10.10">
    <property type="entry name" value="Leucine-rich Repeat Variant"/>
    <property type="match status" value="1"/>
</dbReference>
<feature type="region of interest" description="Disordered" evidence="4">
    <location>
        <begin position="395"/>
        <end position="474"/>
    </location>
</feature>
<dbReference type="SUPFAM" id="SSF48371">
    <property type="entry name" value="ARM repeat"/>
    <property type="match status" value="2"/>
</dbReference>
<evidence type="ECO:0000256" key="1">
    <source>
        <dbReference type="ARBA" id="ARBA00004123"/>
    </source>
</evidence>
<dbReference type="PANTHER" id="PTHR15245">
    <property type="entry name" value="SYMPLEKIN-RELATED"/>
    <property type="match status" value="1"/>
</dbReference>
<feature type="region of interest" description="Disordered" evidence="4">
    <location>
        <begin position="501"/>
        <end position="527"/>
    </location>
</feature>
<keyword evidence="2" id="KW-0507">mRNA processing</keyword>
<dbReference type="GO" id="GO:0006397">
    <property type="term" value="P:mRNA processing"/>
    <property type="evidence" value="ECO:0007669"/>
    <property type="project" value="UniProtKB-KW"/>
</dbReference>
<organism evidence="7 8">
    <name type="scientific">Gigaspora rosea</name>
    <dbReference type="NCBI Taxonomy" id="44941"/>
    <lineage>
        <taxon>Eukaryota</taxon>
        <taxon>Fungi</taxon>
        <taxon>Fungi incertae sedis</taxon>
        <taxon>Mucoromycota</taxon>
        <taxon>Glomeromycotina</taxon>
        <taxon>Glomeromycetes</taxon>
        <taxon>Diversisporales</taxon>
        <taxon>Gigasporaceae</taxon>
        <taxon>Gigaspora</taxon>
    </lineage>
</organism>
<name>A0A397TT29_9GLOM</name>
<dbReference type="InterPro" id="IPR032460">
    <property type="entry name" value="Symplekin/Pta1_N"/>
</dbReference>
<feature type="compositionally biased region" description="Basic and acidic residues" evidence="4">
    <location>
        <begin position="414"/>
        <end position="427"/>
    </location>
</feature>
<dbReference type="STRING" id="44941.A0A397TT29"/>
<dbReference type="OrthoDB" id="331600at2759"/>
<feature type="compositionally biased region" description="Pro residues" evidence="4">
    <location>
        <begin position="513"/>
        <end position="522"/>
    </location>
</feature>
<dbReference type="PANTHER" id="PTHR15245:SF20">
    <property type="entry name" value="SYMPLEKIN"/>
    <property type="match status" value="1"/>
</dbReference>
<evidence type="ECO:0000256" key="2">
    <source>
        <dbReference type="ARBA" id="ARBA00022664"/>
    </source>
</evidence>
<protein>
    <submittedName>
        <fullName evidence="7">Symplekin tight junction protein C terminal-domain-containing protein</fullName>
    </submittedName>
</protein>
<dbReference type="AlphaFoldDB" id="A0A397TT29"/>
<feature type="domain" description="Symplekin/Pta1 N-terminal" evidence="5">
    <location>
        <begin position="109"/>
        <end position="294"/>
    </location>
</feature>
<dbReference type="GO" id="GO:0005847">
    <property type="term" value="C:mRNA cleavage and polyadenylation specificity factor complex"/>
    <property type="evidence" value="ECO:0007669"/>
    <property type="project" value="TreeGrafter"/>
</dbReference>
<proteinExistence type="predicted"/>
<keyword evidence="8" id="KW-1185">Reference proteome</keyword>
<reference evidence="7 8" key="1">
    <citation type="submission" date="2018-06" db="EMBL/GenBank/DDBJ databases">
        <title>Comparative genomics reveals the genomic features of Rhizophagus irregularis, R. cerebriforme, R. diaphanum and Gigaspora rosea, and their symbiotic lifestyle signature.</title>
        <authorList>
            <person name="Morin E."/>
            <person name="San Clemente H."/>
            <person name="Chen E.C.H."/>
            <person name="De La Providencia I."/>
            <person name="Hainaut M."/>
            <person name="Kuo A."/>
            <person name="Kohler A."/>
            <person name="Murat C."/>
            <person name="Tang N."/>
            <person name="Roy S."/>
            <person name="Loubradou J."/>
            <person name="Henrissat B."/>
            <person name="Grigoriev I.V."/>
            <person name="Corradi N."/>
            <person name="Roux C."/>
            <person name="Martin F.M."/>
        </authorList>
    </citation>
    <scope>NUCLEOTIDE SEQUENCE [LARGE SCALE GENOMIC DNA]</scope>
    <source>
        <strain evidence="7 8">DAOM 194757</strain>
    </source>
</reference>
<feature type="compositionally biased region" description="Low complexity" evidence="4">
    <location>
        <begin position="448"/>
        <end position="458"/>
    </location>
</feature>
<keyword evidence="3" id="KW-0539">Nucleus</keyword>
<dbReference type="InterPro" id="IPR016024">
    <property type="entry name" value="ARM-type_fold"/>
</dbReference>
<comment type="caution">
    <text evidence="7">The sequence shown here is derived from an EMBL/GenBank/DDBJ whole genome shotgun (WGS) entry which is preliminary data.</text>
</comment>
<evidence type="ECO:0000256" key="3">
    <source>
        <dbReference type="ARBA" id="ARBA00023242"/>
    </source>
</evidence>
<sequence length="1133" mass="130066">MDIQYSIQDNRINVLFDRASDNKKDQQLRIEALISFQQIIENEKHLLEPGLFQIICGFLKDSMFEIREWTIDFLEYAFTTCGLNRSLLKDSLGKIIPAVGYTVSFEESTNIVKKAILWNAGVYPLIYERVCENAYDAEHLWTTSTSIKSQIMRYFDSPGTKQGIKICAVKYLQSVIKVQSRHVHDSQVVPQNDISLALCPPSHPILNPLMLEKEAIAIINGLYNLFNKESSIVITAIINALGPVFRSRPQYIYPLIKIVKKWKHNPPDHLPETPLKSAKKAIKIQLTSLLRIPVFESSSFANEIFDAILILGGKNDPMKFPRQYRRLLQQKDGIEDGTRQKVYGAQGSSMLPIDPTQFALPFVVDVIHLALQSIPQERLNQAKQVLQQREARLAALRTLPTPPPTNKQERRSRKTLDPRLEFVREATPKSPSPPPVVMTEDEMTLIKTESSNSTQSEESTTKREFSPPNLYDDDMEIDDAATVDIEVPQDQQMDILEAENKVDSKPEPEPEPEQQPLPPPVPTFKFQPYALPPPETLSDDQCHSFIRNALKNILEIDAMLSPDTKGKRSDVVLTTLSNGKRMSKNQLHMMASRLLTRGLDLSSEKSKKTCDELREMIIQYILEDFKNRTDFALTWFDEEWYHDSIMLSEDPSYKPNYVIWLNRLLDRIMPTLEDRIFFTQFLLNVPELQEDIVDRIKIFLNDPDRMSLGLYTISELINQRPPSRPFCMKILLAYCLHKDIRTRGSAISTANKWFPDHPTIGPNIESFALQSIKQLCDECPPPLFDYHYHVDNVNDPKMIEDENELMKWNNNDVERHLDLFLSICSKKNELFDQLLSIYVKTPESMQMLIRKNAPKMVETVGINGLLNLFLTFPEGAEDFVLKMLVVYTNKQVTPPAQLVNTAKTVIMERNLEGRFLFPIIAFFEKGEIIRNLPKVIATLDATDKQRDIVKKVFLKILTPPPNGTAPITPSELLVSLHQMDKAGISLKQSVEAIHICFLLPNIFNQQTLGTVLQQLFIQSELPTTFMRTVTLAVRAYHALGGFVNEMLSRHISQIWENDVLRKGFILYVTEFCLKVQPNNFRFLLQLPKEKILDILKQRDQTLSKALKKYIENLKPEQKRTIPQFLFESLEIGT</sequence>
<comment type="subcellular location">
    <subcellularLocation>
        <location evidence="1">Nucleus</location>
    </subcellularLocation>
</comment>
<dbReference type="Proteomes" id="UP000266673">
    <property type="component" value="Unassembled WGS sequence"/>
</dbReference>